<proteinExistence type="predicted"/>
<feature type="compositionally biased region" description="Basic residues" evidence="1">
    <location>
        <begin position="198"/>
        <end position="213"/>
    </location>
</feature>
<dbReference type="Proteomes" id="UP000886595">
    <property type="component" value="Unassembled WGS sequence"/>
</dbReference>
<evidence type="ECO:0000256" key="1">
    <source>
        <dbReference type="SAM" id="MobiDB-lite"/>
    </source>
</evidence>
<comment type="caution">
    <text evidence="3">The sequence shown here is derived from an EMBL/GenBank/DDBJ whole genome shotgun (WGS) entry which is preliminary data.</text>
</comment>
<sequence length="333" mass="38025">MVVEDVEKSNRFWGLFKLKHPRSTPSSEDVLALCQSPEVYESWSREDQIRLCYLAILTGGLLGLDRREAIPPAKAKLLVDLEIFEQYPWGRVAFIWAYAYIPCLGEAIGRPIRSNGLCLLRFKGGNGKLPLGNILQNANVTCMCPRIMDEFHPVWEHQDDDPEIDNLLEFLRQEKSLSTITWQAFPEYPLTPIKCNKRRRVASQRKSKKSKKLASREQENVGDGGENSGDISEKKDKVESDDDEGKYFIQRRQSVRNLVQELTERVEAVEMLINSGLVSAIFQSPTGITMDNLASRVTQLEEIYQVKILEHDWFSNTKLPAKPAIPEVCHSFQ</sequence>
<gene>
    <name evidence="3" type="ORF">Bca52824_033408</name>
</gene>
<evidence type="ECO:0000259" key="2">
    <source>
        <dbReference type="Pfam" id="PF09331"/>
    </source>
</evidence>
<dbReference type="AlphaFoldDB" id="A0A8X7V7A1"/>
<accession>A0A8X7V7A1</accession>
<evidence type="ECO:0000313" key="4">
    <source>
        <dbReference type="Proteomes" id="UP000886595"/>
    </source>
</evidence>
<feature type="region of interest" description="Disordered" evidence="1">
    <location>
        <begin position="198"/>
        <end position="243"/>
    </location>
</feature>
<dbReference type="EMBL" id="JAAMPC010000007">
    <property type="protein sequence ID" value="KAG2304757.1"/>
    <property type="molecule type" value="Genomic_DNA"/>
</dbReference>
<reference evidence="3 4" key="1">
    <citation type="submission" date="2020-02" db="EMBL/GenBank/DDBJ databases">
        <authorList>
            <person name="Ma Q."/>
            <person name="Huang Y."/>
            <person name="Song X."/>
            <person name="Pei D."/>
        </authorList>
    </citation>
    <scope>NUCLEOTIDE SEQUENCE [LARGE SCALE GENOMIC DNA]</scope>
    <source>
        <strain evidence="3">Sxm20200214</strain>
        <tissue evidence="3">Leaf</tissue>
    </source>
</reference>
<keyword evidence="4" id="KW-1185">Reference proteome</keyword>
<protein>
    <recommendedName>
        <fullName evidence="2">DUF1985 domain-containing protein</fullName>
    </recommendedName>
</protein>
<dbReference type="Pfam" id="PF09331">
    <property type="entry name" value="DUF1985"/>
    <property type="match status" value="1"/>
</dbReference>
<dbReference type="OrthoDB" id="1096134at2759"/>
<feature type="domain" description="DUF1985" evidence="2">
    <location>
        <begin position="20"/>
        <end position="95"/>
    </location>
</feature>
<organism evidence="3 4">
    <name type="scientific">Brassica carinata</name>
    <name type="common">Ethiopian mustard</name>
    <name type="synonym">Abyssinian cabbage</name>
    <dbReference type="NCBI Taxonomy" id="52824"/>
    <lineage>
        <taxon>Eukaryota</taxon>
        <taxon>Viridiplantae</taxon>
        <taxon>Streptophyta</taxon>
        <taxon>Embryophyta</taxon>
        <taxon>Tracheophyta</taxon>
        <taxon>Spermatophyta</taxon>
        <taxon>Magnoliopsida</taxon>
        <taxon>eudicotyledons</taxon>
        <taxon>Gunneridae</taxon>
        <taxon>Pentapetalae</taxon>
        <taxon>rosids</taxon>
        <taxon>malvids</taxon>
        <taxon>Brassicales</taxon>
        <taxon>Brassicaceae</taxon>
        <taxon>Brassiceae</taxon>
        <taxon>Brassica</taxon>
    </lineage>
</organism>
<evidence type="ECO:0000313" key="3">
    <source>
        <dbReference type="EMBL" id="KAG2304757.1"/>
    </source>
</evidence>
<name>A0A8X7V7A1_BRACI</name>
<dbReference type="InterPro" id="IPR015410">
    <property type="entry name" value="DUF1985"/>
</dbReference>